<dbReference type="Proteomes" id="UP000288178">
    <property type="component" value="Unassembled WGS sequence"/>
</dbReference>
<accession>A0A3S2U1K2</accession>
<keyword evidence="2" id="KW-1185">Reference proteome</keyword>
<proteinExistence type="predicted"/>
<dbReference type="RefSeq" id="WP_128199568.1">
    <property type="nucleotide sequence ID" value="NZ_SACT01000006.1"/>
</dbReference>
<comment type="caution">
    <text evidence="1">The sequence shown here is derived from an EMBL/GenBank/DDBJ whole genome shotgun (WGS) entry which is preliminary data.</text>
</comment>
<organism evidence="1 2">
    <name type="scientific">Rubrivivax albus</name>
    <dbReference type="NCBI Taxonomy" id="2499835"/>
    <lineage>
        <taxon>Bacteria</taxon>
        <taxon>Pseudomonadati</taxon>
        <taxon>Pseudomonadota</taxon>
        <taxon>Betaproteobacteria</taxon>
        <taxon>Burkholderiales</taxon>
        <taxon>Sphaerotilaceae</taxon>
        <taxon>Rubrivivax</taxon>
    </lineage>
</organism>
<name>A0A3S2U1K2_9BURK</name>
<sequence length="98" mass="10606">MGRYHVELPGRLSLAEQSQAIAGEETLLARLVGLRLWVNADNQMTNLAEFEEVDTEPDPPLGTPRLTTTLAGGEVPQWAGPLIVQGQAVAQVFLVRDA</sequence>
<evidence type="ECO:0000313" key="1">
    <source>
        <dbReference type="EMBL" id="RVT50058.1"/>
    </source>
</evidence>
<gene>
    <name evidence="1" type="ORF">ENE75_17225</name>
</gene>
<evidence type="ECO:0000313" key="2">
    <source>
        <dbReference type="Proteomes" id="UP000288178"/>
    </source>
</evidence>
<reference evidence="1 2" key="1">
    <citation type="submission" date="2019-01" db="EMBL/GenBank/DDBJ databases">
        <authorList>
            <person name="Chen W.-M."/>
        </authorList>
    </citation>
    <scope>NUCLEOTIDE SEQUENCE [LARGE SCALE GENOMIC DNA]</scope>
    <source>
        <strain evidence="1 2">ICH-3</strain>
    </source>
</reference>
<dbReference type="AlphaFoldDB" id="A0A3S2U1K2"/>
<dbReference type="EMBL" id="SACT01000006">
    <property type="protein sequence ID" value="RVT50058.1"/>
    <property type="molecule type" value="Genomic_DNA"/>
</dbReference>
<protein>
    <submittedName>
        <fullName evidence="1">Uncharacterized protein</fullName>
    </submittedName>
</protein>